<dbReference type="EMBL" id="FXTQ01000008">
    <property type="protein sequence ID" value="SMO92962.1"/>
    <property type="molecule type" value="Genomic_DNA"/>
</dbReference>
<evidence type="ECO:0000313" key="1">
    <source>
        <dbReference type="EMBL" id="SMO92962.1"/>
    </source>
</evidence>
<reference evidence="1 2" key="1">
    <citation type="submission" date="2017-05" db="EMBL/GenBank/DDBJ databases">
        <authorList>
            <person name="Varghese N."/>
            <person name="Submissions S."/>
        </authorList>
    </citation>
    <scope>NUCLEOTIDE SEQUENCE [LARGE SCALE GENOMIC DNA]</scope>
    <source>
        <strain evidence="1 2">DSM 29982</strain>
    </source>
</reference>
<name>A0A521F9S8_9FLAO</name>
<evidence type="ECO:0000313" key="2">
    <source>
        <dbReference type="Proteomes" id="UP000319267"/>
    </source>
</evidence>
<dbReference type="AlphaFoldDB" id="A0A521F9S8"/>
<proteinExistence type="predicted"/>
<dbReference type="Gene3D" id="3.30.559.30">
    <property type="entry name" value="Nonribosomal peptide synthetase, condensation domain"/>
    <property type="match status" value="1"/>
</dbReference>
<organism evidence="1 2">
    <name type="scientific">Flavobacterium nitrogenifigens</name>
    <dbReference type="NCBI Taxonomy" id="1617283"/>
    <lineage>
        <taxon>Bacteria</taxon>
        <taxon>Pseudomonadati</taxon>
        <taxon>Bacteroidota</taxon>
        <taxon>Flavobacteriia</taxon>
        <taxon>Flavobacteriales</taxon>
        <taxon>Flavobacteriaceae</taxon>
        <taxon>Flavobacterium</taxon>
    </lineage>
</organism>
<gene>
    <name evidence="1" type="ORF">SAMN06265220_1085</name>
</gene>
<accession>A0A521F9S8</accession>
<keyword evidence="2" id="KW-1185">Reference proteome</keyword>
<protein>
    <recommendedName>
        <fullName evidence="3">Condensation domain-containing protein</fullName>
    </recommendedName>
</protein>
<sequence>MLGYERKCLSSISIKANELHYFNKLTNKNQIAQYNVVTAIYTFLLNKLILDFDGYIVTGSNDKNIPLLLSCQSDLKLSFKEYLQKVKVEILETLKYSDSNNETVVEKLGIEDLRLLSNYSININSSNDINCNGILFDLKINEDQDFKIQVYYLEGFVDKIILELLIKNFNRFIVDLEDNIEVCLSEYAIVSEKERLQLLLQFNNTEVN</sequence>
<dbReference type="Proteomes" id="UP000319267">
    <property type="component" value="Unassembled WGS sequence"/>
</dbReference>
<dbReference type="RefSeq" id="WP_142479127.1">
    <property type="nucleotide sequence ID" value="NZ_CP043612.1"/>
</dbReference>
<evidence type="ECO:0008006" key="3">
    <source>
        <dbReference type="Google" id="ProtNLM"/>
    </source>
</evidence>